<keyword evidence="7" id="KW-0269">Exonuclease</keyword>
<dbReference type="GO" id="GO:0035312">
    <property type="term" value="F:5'-3' DNA exonuclease activity"/>
    <property type="evidence" value="ECO:0007669"/>
    <property type="project" value="TreeGrafter"/>
</dbReference>
<reference evidence="15 16" key="1">
    <citation type="submission" date="2016-07" db="EMBL/GenBank/DDBJ databases">
        <title>Comparative genomics of the entomopathogenic fungus Beauveria bassiana.</title>
        <authorList>
            <person name="Valero Jimenez C.A."/>
            <person name="Zwaan B.J."/>
            <person name="Van Kan J.A."/>
            <person name="Takken W."/>
            <person name="Debets A.J."/>
            <person name="Schoustra S.E."/>
            <person name="Koenraadt C.J."/>
        </authorList>
    </citation>
    <scope>NUCLEOTIDE SEQUENCE [LARGE SCALE GENOMIC DNA]</scope>
    <source>
        <strain evidence="15 16">ARSEF 8028</strain>
    </source>
</reference>
<organism evidence="15 16">
    <name type="scientific">Beauveria bassiana</name>
    <name type="common">White muscardine disease fungus</name>
    <name type="synonym">Tritirachium shiotae</name>
    <dbReference type="NCBI Taxonomy" id="176275"/>
    <lineage>
        <taxon>Eukaryota</taxon>
        <taxon>Fungi</taxon>
        <taxon>Dikarya</taxon>
        <taxon>Ascomycota</taxon>
        <taxon>Pezizomycotina</taxon>
        <taxon>Sordariomycetes</taxon>
        <taxon>Hypocreomycetidae</taxon>
        <taxon>Hypocreales</taxon>
        <taxon>Cordycipitaceae</taxon>
        <taxon>Beauveria</taxon>
    </lineage>
</organism>
<dbReference type="GO" id="GO:0036297">
    <property type="term" value="P:interstrand cross-link repair"/>
    <property type="evidence" value="ECO:0007669"/>
    <property type="project" value="TreeGrafter"/>
</dbReference>
<feature type="compositionally biased region" description="Basic and acidic residues" evidence="13">
    <location>
        <begin position="545"/>
        <end position="557"/>
    </location>
</feature>
<protein>
    <recommendedName>
        <fullName evidence="11">Protein artemis</fullName>
    </recommendedName>
    <alternativeName>
        <fullName evidence="12">DNA cross-link repair 1C protein</fullName>
    </alternativeName>
</protein>
<feature type="domain" description="DNA repair metallo-beta-lactamase" evidence="14">
    <location>
        <begin position="415"/>
        <end position="448"/>
    </location>
</feature>
<dbReference type="PANTHER" id="PTHR23240">
    <property type="entry name" value="DNA CROSS-LINK REPAIR PROTEIN PSO2/SNM1-RELATED"/>
    <property type="match status" value="1"/>
</dbReference>
<dbReference type="GO" id="GO:0000723">
    <property type="term" value="P:telomere maintenance"/>
    <property type="evidence" value="ECO:0007669"/>
    <property type="project" value="TreeGrafter"/>
</dbReference>
<dbReference type="EMBL" id="JRHA01000004">
    <property type="protein sequence ID" value="PQK14344.1"/>
    <property type="molecule type" value="Genomic_DNA"/>
</dbReference>
<feature type="compositionally biased region" description="Acidic residues" evidence="13">
    <location>
        <begin position="595"/>
        <end position="604"/>
    </location>
</feature>
<comment type="similarity">
    <text evidence="2">Belongs to the DNA repair metallo-beta-lactamase (DRMBL) family.</text>
</comment>
<dbReference type="OrthoDB" id="5561659at2759"/>
<dbReference type="GO" id="GO:0005634">
    <property type="term" value="C:nucleus"/>
    <property type="evidence" value="ECO:0007669"/>
    <property type="project" value="UniProtKB-SubCell"/>
</dbReference>
<keyword evidence="10" id="KW-0539">Nucleus</keyword>
<dbReference type="Pfam" id="PF23023">
    <property type="entry name" value="Anti-Pycsar_Apyc1"/>
    <property type="match status" value="1"/>
</dbReference>
<evidence type="ECO:0000256" key="4">
    <source>
        <dbReference type="ARBA" id="ARBA00022759"/>
    </source>
</evidence>
<dbReference type="Gene3D" id="3.60.15.10">
    <property type="entry name" value="Ribonuclease Z/Hydroxyacylglutathione hydrolase-like"/>
    <property type="match status" value="1"/>
</dbReference>
<feature type="compositionally biased region" description="Polar residues" evidence="13">
    <location>
        <begin position="561"/>
        <end position="573"/>
    </location>
</feature>
<evidence type="ECO:0000256" key="12">
    <source>
        <dbReference type="ARBA" id="ARBA00042677"/>
    </source>
</evidence>
<evidence type="ECO:0000256" key="9">
    <source>
        <dbReference type="ARBA" id="ARBA00023204"/>
    </source>
</evidence>
<dbReference type="SUPFAM" id="SSF56281">
    <property type="entry name" value="Metallo-hydrolase/oxidoreductase"/>
    <property type="match status" value="1"/>
</dbReference>
<dbReference type="AlphaFoldDB" id="A0A2S7YEA6"/>
<dbReference type="GO" id="GO:0004519">
    <property type="term" value="F:endonuclease activity"/>
    <property type="evidence" value="ECO:0007669"/>
    <property type="project" value="UniProtKB-KW"/>
</dbReference>
<evidence type="ECO:0000256" key="3">
    <source>
        <dbReference type="ARBA" id="ARBA00022722"/>
    </source>
</evidence>
<keyword evidence="4" id="KW-0255">Endonuclease</keyword>
<feature type="compositionally biased region" description="Acidic residues" evidence="13">
    <location>
        <begin position="489"/>
        <end position="498"/>
    </location>
</feature>
<dbReference type="InterPro" id="IPR036866">
    <property type="entry name" value="RibonucZ/Hydroxyglut_hydro"/>
</dbReference>
<dbReference type="GO" id="GO:0006303">
    <property type="term" value="P:double-strand break repair via nonhomologous end joining"/>
    <property type="evidence" value="ECO:0007669"/>
    <property type="project" value="TreeGrafter"/>
</dbReference>
<evidence type="ECO:0000256" key="1">
    <source>
        <dbReference type="ARBA" id="ARBA00004123"/>
    </source>
</evidence>
<evidence type="ECO:0000256" key="13">
    <source>
        <dbReference type="SAM" id="MobiDB-lite"/>
    </source>
</evidence>
<gene>
    <name evidence="15" type="ORF">BB8028_0004g12740</name>
</gene>
<feature type="compositionally biased region" description="Basic and acidic residues" evidence="13">
    <location>
        <begin position="613"/>
        <end position="623"/>
    </location>
</feature>
<dbReference type="GO" id="GO:0006310">
    <property type="term" value="P:DNA recombination"/>
    <property type="evidence" value="ECO:0007669"/>
    <property type="project" value="UniProtKB-KW"/>
</dbReference>
<evidence type="ECO:0000313" key="15">
    <source>
        <dbReference type="EMBL" id="PQK14344.1"/>
    </source>
</evidence>
<evidence type="ECO:0000256" key="10">
    <source>
        <dbReference type="ARBA" id="ARBA00023242"/>
    </source>
</evidence>
<keyword evidence="8" id="KW-0233">DNA recombination</keyword>
<feature type="region of interest" description="Disordered" evidence="13">
    <location>
        <begin position="592"/>
        <end position="623"/>
    </location>
</feature>
<evidence type="ECO:0000256" key="7">
    <source>
        <dbReference type="ARBA" id="ARBA00022839"/>
    </source>
</evidence>
<dbReference type="Gene3D" id="3.40.50.12650">
    <property type="match status" value="1"/>
</dbReference>
<evidence type="ECO:0000256" key="6">
    <source>
        <dbReference type="ARBA" id="ARBA00022801"/>
    </source>
</evidence>
<evidence type="ECO:0000256" key="2">
    <source>
        <dbReference type="ARBA" id="ARBA00010304"/>
    </source>
</evidence>
<accession>A0A2S7YEA6</accession>
<evidence type="ECO:0000256" key="5">
    <source>
        <dbReference type="ARBA" id="ARBA00022763"/>
    </source>
</evidence>
<keyword evidence="3" id="KW-0540">Nuclease</keyword>
<evidence type="ECO:0000256" key="8">
    <source>
        <dbReference type="ARBA" id="ARBA00023172"/>
    </source>
</evidence>
<keyword evidence="9" id="KW-0234">DNA repair</keyword>
<dbReference type="InterPro" id="IPR011084">
    <property type="entry name" value="DRMBL"/>
</dbReference>
<dbReference type="Proteomes" id="UP000237441">
    <property type="component" value="Unassembled WGS sequence"/>
</dbReference>
<feature type="region of interest" description="Disordered" evidence="13">
    <location>
        <begin position="479"/>
        <end position="580"/>
    </location>
</feature>
<sequence length="623" mass="69631">MSTFAGLVPEFPEIKIDFFRRVQGQAPPLACFLSHIHSDHLAGLDTLRSPFVYCSAATREILLRLERYPCRINYAKGVLEARQQTYKHLSTLLRPIPLETPTTLELAPSLEMQVTLFDANHCPGAVMFLIERNDTAILYTGDLRSEPWFVNSIVRHPTLIEYTSGIRRLDKIYLDTSFTKNIPFQTKQEGIAELLRKVASYPPDTVFYFQIWTYGYEEVWLALSKALKSPIHVDEYKMRIYTSLSSKIGDHRFASLTGYMCGNAWHPGCLTTDESARLHSCEKGNLCSVASQPNVVKIQPIVAHLANGTDIAEAGVGGGGNDFQRDAELGSLSPQDFRALQELIKRTGKGHDGFLESLAQKMASGRDMPLGLAMDQFGEHLTASIEKLSGMPSPPERTDSSANTTLPASQAGLPRVIRFPYARHSSYEELCHFVDAFKPRDVWPCTENAQQWWRKGYSIASYFGDFCSGNDFAYDRMVKETYPEPPPPQEDENEDEDAHDTQTTGRVSVVAFGEEEAPLSSPVKTCLLSESRGRDDVGDDDDDRPDSTPKRARRADDTAGQDESQQHSVASHMTETDSAVRWEAYTRTLARLHDDGDDDDDDDGGSLSLLSTTDHHSKVEQEL</sequence>
<evidence type="ECO:0000313" key="16">
    <source>
        <dbReference type="Proteomes" id="UP000237441"/>
    </source>
</evidence>
<keyword evidence="5" id="KW-0227">DNA damage</keyword>
<dbReference type="GO" id="GO:0003684">
    <property type="term" value="F:damaged DNA binding"/>
    <property type="evidence" value="ECO:0007669"/>
    <property type="project" value="TreeGrafter"/>
</dbReference>
<evidence type="ECO:0000259" key="14">
    <source>
        <dbReference type="Pfam" id="PF07522"/>
    </source>
</evidence>
<dbReference type="Pfam" id="PF07522">
    <property type="entry name" value="DRMBL"/>
    <property type="match status" value="1"/>
</dbReference>
<comment type="subcellular location">
    <subcellularLocation>
        <location evidence="1">Nucleus</location>
    </subcellularLocation>
</comment>
<dbReference type="PANTHER" id="PTHR23240:SF8">
    <property type="entry name" value="PROTEIN ARTEMIS"/>
    <property type="match status" value="1"/>
</dbReference>
<keyword evidence="6" id="KW-0378">Hydrolase</keyword>
<comment type="caution">
    <text evidence="15">The sequence shown here is derived from an EMBL/GenBank/DDBJ whole genome shotgun (WGS) entry which is preliminary data.</text>
</comment>
<proteinExistence type="inferred from homology"/>
<evidence type="ECO:0000256" key="11">
    <source>
        <dbReference type="ARBA" id="ARBA00039759"/>
    </source>
</evidence>
<name>A0A2S7YEA6_BEABA</name>